<dbReference type="InterPro" id="IPR036388">
    <property type="entry name" value="WH-like_DNA-bd_sf"/>
</dbReference>
<evidence type="ECO:0000313" key="3">
    <source>
        <dbReference type="Proteomes" id="UP000315439"/>
    </source>
</evidence>
<evidence type="ECO:0000313" key="2">
    <source>
        <dbReference type="EMBL" id="TQV89456.1"/>
    </source>
</evidence>
<feature type="domain" description="Transcription regulator PadR N-terminal" evidence="1">
    <location>
        <begin position="19"/>
        <end position="89"/>
    </location>
</feature>
<comment type="caution">
    <text evidence="2">The sequence shown here is derived from an EMBL/GenBank/DDBJ whole genome shotgun (WGS) entry which is preliminary data.</text>
</comment>
<sequence length="112" mass="12768">MDAKNTISQMRRGILEFCIVSLLADQEIYTAELISRLKAANLIVTDGTLYPLLNRLQKTELLQYRWEESDSGPPRKYYSLTEAGADYLQALETAWQDITESVHSILRGNNSE</sequence>
<accession>A0A545UJ15</accession>
<reference evidence="2 3" key="1">
    <citation type="submission" date="2019-07" db="EMBL/GenBank/DDBJ databases">
        <title>Draft genome for Aliikangiella sp. M105.</title>
        <authorList>
            <person name="Wang G."/>
        </authorList>
    </citation>
    <scope>NUCLEOTIDE SEQUENCE [LARGE SCALE GENOMIC DNA]</scope>
    <source>
        <strain evidence="2 3">M105</strain>
    </source>
</reference>
<dbReference type="OrthoDB" id="9814826at2"/>
<organism evidence="2 3">
    <name type="scientific">Aliikangiella coralliicola</name>
    <dbReference type="NCBI Taxonomy" id="2592383"/>
    <lineage>
        <taxon>Bacteria</taxon>
        <taxon>Pseudomonadati</taxon>
        <taxon>Pseudomonadota</taxon>
        <taxon>Gammaproteobacteria</taxon>
        <taxon>Oceanospirillales</taxon>
        <taxon>Pleioneaceae</taxon>
        <taxon>Aliikangiella</taxon>
    </lineage>
</organism>
<evidence type="ECO:0000259" key="1">
    <source>
        <dbReference type="Pfam" id="PF03551"/>
    </source>
</evidence>
<dbReference type="Pfam" id="PF03551">
    <property type="entry name" value="PadR"/>
    <property type="match status" value="1"/>
</dbReference>
<dbReference type="InterPro" id="IPR036390">
    <property type="entry name" value="WH_DNA-bd_sf"/>
</dbReference>
<dbReference type="PANTHER" id="PTHR33169:SF14">
    <property type="entry name" value="TRANSCRIPTIONAL REGULATOR RV3488"/>
    <property type="match status" value="1"/>
</dbReference>
<dbReference type="Gene3D" id="1.10.10.10">
    <property type="entry name" value="Winged helix-like DNA-binding domain superfamily/Winged helix DNA-binding domain"/>
    <property type="match status" value="1"/>
</dbReference>
<name>A0A545UJ15_9GAMM</name>
<gene>
    <name evidence="2" type="ORF">FLL46_00825</name>
</gene>
<dbReference type="SUPFAM" id="SSF46785">
    <property type="entry name" value="Winged helix' DNA-binding domain"/>
    <property type="match status" value="1"/>
</dbReference>
<protein>
    <submittedName>
        <fullName evidence="2">PadR family transcriptional regulator</fullName>
    </submittedName>
</protein>
<dbReference type="Proteomes" id="UP000315439">
    <property type="component" value="Unassembled WGS sequence"/>
</dbReference>
<dbReference type="EMBL" id="VIKS01000001">
    <property type="protein sequence ID" value="TQV89456.1"/>
    <property type="molecule type" value="Genomic_DNA"/>
</dbReference>
<dbReference type="AlphaFoldDB" id="A0A545UJ15"/>
<keyword evidence="3" id="KW-1185">Reference proteome</keyword>
<dbReference type="InterPro" id="IPR005149">
    <property type="entry name" value="Tscrpt_reg_PadR_N"/>
</dbReference>
<dbReference type="RefSeq" id="WP_142891520.1">
    <property type="nucleotide sequence ID" value="NZ_ML660160.1"/>
</dbReference>
<dbReference type="PANTHER" id="PTHR33169">
    <property type="entry name" value="PADR-FAMILY TRANSCRIPTIONAL REGULATOR"/>
    <property type="match status" value="1"/>
</dbReference>
<dbReference type="InterPro" id="IPR052509">
    <property type="entry name" value="Metal_resp_DNA-bind_regulator"/>
</dbReference>
<proteinExistence type="predicted"/>